<sequence>MNKHRRRRQGIAIHQQNERIQELLDACIQIAEHMNESGLTQNQVDQMKQELRNQIDHISSGSAITSDFSSAIAQLDQSVEELRQKEASAYRSETGGNPEHFESQFFEDQLEQSQAYHQKIDYKSLDKIKSNLEQIRNLING</sequence>
<keyword evidence="2" id="KW-1185">Reference proteome</keyword>
<gene>
    <name evidence="1" type="ORF">ACFFJ8_24705</name>
</gene>
<organism evidence="1 2">
    <name type="scientific">Paenibacillus mendelii</name>
    <dbReference type="NCBI Taxonomy" id="206163"/>
    <lineage>
        <taxon>Bacteria</taxon>
        <taxon>Bacillati</taxon>
        <taxon>Bacillota</taxon>
        <taxon>Bacilli</taxon>
        <taxon>Bacillales</taxon>
        <taxon>Paenibacillaceae</taxon>
        <taxon>Paenibacillus</taxon>
    </lineage>
</organism>
<protein>
    <recommendedName>
        <fullName evidence="3">DUF5082 domain-containing protein</fullName>
    </recommendedName>
</protein>
<dbReference type="Proteomes" id="UP001589818">
    <property type="component" value="Unassembled WGS sequence"/>
</dbReference>
<dbReference type="EMBL" id="JBHLVF010000041">
    <property type="protein sequence ID" value="MFC0394547.1"/>
    <property type="molecule type" value="Genomic_DNA"/>
</dbReference>
<name>A0ABV6JFR5_9BACL</name>
<evidence type="ECO:0000313" key="2">
    <source>
        <dbReference type="Proteomes" id="UP001589818"/>
    </source>
</evidence>
<evidence type="ECO:0008006" key="3">
    <source>
        <dbReference type="Google" id="ProtNLM"/>
    </source>
</evidence>
<comment type="caution">
    <text evidence="1">The sequence shown here is derived from an EMBL/GenBank/DDBJ whole genome shotgun (WGS) entry which is preliminary data.</text>
</comment>
<proteinExistence type="predicted"/>
<accession>A0ABV6JFR5</accession>
<reference evidence="1 2" key="1">
    <citation type="submission" date="2024-09" db="EMBL/GenBank/DDBJ databases">
        <authorList>
            <person name="Sun Q."/>
            <person name="Mori K."/>
        </authorList>
    </citation>
    <scope>NUCLEOTIDE SEQUENCE [LARGE SCALE GENOMIC DNA]</scope>
    <source>
        <strain evidence="1 2">CCM 4839</strain>
    </source>
</reference>
<evidence type="ECO:0000313" key="1">
    <source>
        <dbReference type="EMBL" id="MFC0394547.1"/>
    </source>
</evidence>
<dbReference type="RefSeq" id="WP_204815671.1">
    <property type="nucleotide sequence ID" value="NZ_JANHOF010000001.1"/>
</dbReference>